<comment type="caution">
    <text evidence="2">The sequence shown here is derived from an EMBL/GenBank/DDBJ whole genome shotgun (WGS) entry which is preliminary data.</text>
</comment>
<dbReference type="EMBL" id="MSZU01000084">
    <property type="protein sequence ID" value="OMP85551.1"/>
    <property type="molecule type" value="Genomic_DNA"/>
</dbReference>
<feature type="compositionally biased region" description="Polar residues" evidence="1">
    <location>
        <begin position="79"/>
        <end position="89"/>
    </location>
</feature>
<evidence type="ECO:0000256" key="1">
    <source>
        <dbReference type="SAM" id="MobiDB-lite"/>
    </source>
</evidence>
<feature type="region of interest" description="Disordered" evidence="1">
    <location>
        <begin position="1"/>
        <end position="58"/>
    </location>
</feature>
<name>A0A1S8BDV0_9PEZI</name>
<dbReference type="STRING" id="420778.A0A1S8BDV0"/>
<feature type="compositionally biased region" description="Polar residues" evidence="1">
    <location>
        <begin position="28"/>
        <end position="40"/>
    </location>
</feature>
<accession>A0A1S8BDV0</accession>
<feature type="region of interest" description="Disordered" evidence="1">
    <location>
        <begin position="72"/>
        <end position="118"/>
    </location>
</feature>
<reference evidence="2 3" key="1">
    <citation type="submission" date="2017-01" db="EMBL/GenBank/DDBJ databases">
        <title>Draft genome sequence of Diplodia seriata F98.1, a fungal species involved in grapevine trunk diseases.</title>
        <authorList>
            <person name="Robert-Siegwald G."/>
            <person name="Vallet J."/>
            <person name="Abou-Mansour E."/>
            <person name="Xu J."/>
            <person name="Rey P."/>
            <person name="Bertsch C."/>
            <person name="Rego C."/>
            <person name="Larignon P."/>
            <person name="Fontaine F."/>
            <person name="Lebrun M.-H."/>
        </authorList>
    </citation>
    <scope>NUCLEOTIDE SEQUENCE [LARGE SCALE GENOMIC DNA]</scope>
    <source>
        <strain evidence="2 3">F98.1</strain>
    </source>
</reference>
<evidence type="ECO:0000313" key="3">
    <source>
        <dbReference type="Proteomes" id="UP000190776"/>
    </source>
</evidence>
<sequence>MSDQSTRPRNTDARRQALRLPAGLWGPSPSSSTTAVSQDPSSSTAANDASSTAAQRFPGLRQLYSGAASWRASLRGRPKSTTTETSVSSRPVIVRTYSGGTSSSRAQRASSQMPQRPVTLPPAADFSFDGILHAVEPEISGAIDAIAAICARSKLSLADEYAAHRPPHEVFDPAIPLDLQQRQRWWSVVRDTALSAVPEASSSSERLVGSRTASRASVSSAAGHSSRGKKNSAYGSLKSIVSGDSNARKGLSALFGSNDGHADADDYHDPPSPSGFNHAAHWMVSDSTRPSITLSTGPAARAASPRVSLATSEEPMGTRAPSSLNGVATTHRPPRSRSTSLSTWLPSHLADRGSRPAQPDSNAGTAAEKSLKELLRTTSSSGEGRKPMGGAE</sequence>
<feature type="compositionally biased region" description="Low complexity" evidence="1">
    <location>
        <begin position="41"/>
        <end position="54"/>
    </location>
</feature>
<dbReference type="Proteomes" id="UP000190776">
    <property type="component" value="Unassembled WGS sequence"/>
</dbReference>
<feature type="compositionally biased region" description="Low complexity" evidence="1">
    <location>
        <begin position="336"/>
        <end position="347"/>
    </location>
</feature>
<proteinExistence type="predicted"/>
<dbReference type="AlphaFoldDB" id="A0A1S8BDV0"/>
<feature type="compositionally biased region" description="Low complexity" evidence="1">
    <location>
        <begin position="102"/>
        <end position="112"/>
    </location>
</feature>
<dbReference type="OrthoDB" id="5339332at2759"/>
<protein>
    <submittedName>
        <fullName evidence="2">Uncharacterized protein</fullName>
    </submittedName>
</protein>
<feature type="region of interest" description="Disordered" evidence="1">
    <location>
        <begin position="289"/>
        <end position="392"/>
    </location>
</feature>
<organism evidence="2 3">
    <name type="scientific">Diplodia seriata</name>
    <dbReference type="NCBI Taxonomy" id="420778"/>
    <lineage>
        <taxon>Eukaryota</taxon>
        <taxon>Fungi</taxon>
        <taxon>Dikarya</taxon>
        <taxon>Ascomycota</taxon>
        <taxon>Pezizomycotina</taxon>
        <taxon>Dothideomycetes</taxon>
        <taxon>Dothideomycetes incertae sedis</taxon>
        <taxon>Botryosphaeriales</taxon>
        <taxon>Botryosphaeriaceae</taxon>
        <taxon>Diplodia</taxon>
    </lineage>
</organism>
<evidence type="ECO:0000313" key="2">
    <source>
        <dbReference type="EMBL" id="OMP85551.1"/>
    </source>
</evidence>
<gene>
    <name evidence="2" type="ORF">BK809_0004222</name>
</gene>
<feature type="compositionally biased region" description="Low complexity" evidence="1">
    <location>
        <begin position="209"/>
        <end position="225"/>
    </location>
</feature>
<feature type="region of interest" description="Disordered" evidence="1">
    <location>
        <begin position="199"/>
        <end position="233"/>
    </location>
</feature>